<evidence type="ECO:0000313" key="2">
    <source>
        <dbReference type="EMBL" id="KAG6372494.1"/>
    </source>
</evidence>
<feature type="domain" description="DUF6606" evidence="1">
    <location>
        <begin position="22"/>
        <end position="151"/>
    </location>
</feature>
<dbReference type="InterPro" id="IPR046541">
    <property type="entry name" value="DUF6606"/>
</dbReference>
<dbReference type="AlphaFoldDB" id="A0A8I2YII6"/>
<evidence type="ECO:0000259" key="1">
    <source>
        <dbReference type="Pfam" id="PF20255"/>
    </source>
</evidence>
<sequence>MFSSVFDDDSPSDARCPSLEYVVNHIFFPIYHPEKDDYTPKNAHKLACAAHTAACAYNEYIDDDHKNQWFHITKMLENLQLFIEPTQPWRLGINDMGFDDVLKNKKLLWDHIISQFGSMKAGDVLVFPTPHHITTCGVIFRRQDDSTLYEAI</sequence>
<gene>
    <name evidence="2" type="ORF">JVT61DRAFT_7598</name>
</gene>
<organism evidence="2 3">
    <name type="scientific">Boletus reticuloceps</name>
    <dbReference type="NCBI Taxonomy" id="495285"/>
    <lineage>
        <taxon>Eukaryota</taxon>
        <taxon>Fungi</taxon>
        <taxon>Dikarya</taxon>
        <taxon>Basidiomycota</taxon>
        <taxon>Agaricomycotina</taxon>
        <taxon>Agaricomycetes</taxon>
        <taxon>Agaricomycetidae</taxon>
        <taxon>Boletales</taxon>
        <taxon>Boletineae</taxon>
        <taxon>Boletaceae</taxon>
        <taxon>Boletoideae</taxon>
        <taxon>Boletus</taxon>
    </lineage>
</organism>
<dbReference type="Pfam" id="PF20255">
    <property type="entry name" value="DUF6606"/>
    <property type="match status" value="1"/>
</dbReference>
<reference evidence="2" key="1">
    <citation type="submission" date="2021-03" db="EMBL/GenBank/DDBJ databases">
        <title>Evolutionary innovations through gain and loss of genes in the ectomycorrhizal Boletales.</title>
        <authorList>
            <person name="Wu G."/>
            <person name="Miyauchi S."/>
            <person name="Morin E."/>
            <person name="Yang Z.-L."/>
            <person name="Xu J."/>
            <person name="Martin F.M."/>
        </authorList>
    </citation>
    <scope>NUCLEOTIDE SEQUENCE</scope>
    <source>
        <strain evidence="2">BR01</strain>
    </source>
</reference>
<comment type="caution">
    <text evidence="2">The sequence shown here is derived from an EMBL/GenBank/DDBJ whole genome shotgun (WGS) entry which is preliminary data.</text>
</comment>
<accession>A0A8I2YII6</accession>
<protein>
    <recommendedName>
        <fullName evidence="1">DUF6606 domain-containing protein</fullName>
    </recommendedName>
</protein>
<dbReference type="Proteomes" id="UP000683000">
    <property type="component" value="Unassembled WGS sequence"/>
</dbReference>
<proteinExistence type="predicted"/>
<keyword evidence="3" id="KW-1185">Reference proteome</keyword>
<name>A0A8I2YII6_9AGAM</name>
<dbReference type="EMBL" id="JAGFBS010000027">
    <property type="protein sequence ID" value="KAG6372494.1"/>
    <property type="molecule type" value="Genomic_DNA"/>
</dbReference>
<dbReference type="OrthoDB" id="3182339at2759"/>
<evidence type="ECO:0000313" key="3">
    <source>
        <dbReference type="Proteomes" id="UP000683000"/>
    </source>
</evidence>